<dbReference type="PANTHER" id="PTHR30033">
    <property type="entry name" value="FLAGELLAR HOOK-ASSOCIATED PROTEIN 1"/>
    <property type="match status" value="1"/>
</dbReference>
<proteinExistence type="inferred from homology"/>
<name>A0A6G5QN44_CAMRE</name>
<keyword evidence="9" id="KW-0282">Flagellum</keyword>
<evidence type="ECO:0000259" key="8">
    <source>
        <dbReference type="Pfam" id="PF22638"/>
    </source>
</evidence>
<evidence type="ECO:0000256" key="3">
    <source>
        <dbReference type="ARBA" id="ARBA00009677"/>
    </source>
</evidence>
<keyword evidence="9" id="KW-0969">Cilium</keyword>
<feature type="domain" description="Flagellar basal-body/hook protein C-terminal" evidence="7">
    <location>
        <begin position="574"/>
        <end position="613"/>
    </location>
</feature>
<comment type="subcellular location">
    <subcellularLocation>
        <location evidence="1">Bacterial flagellum</location>
    </subcellularLocation>
    <subcellularLocation>
        <location evidence="2">Secreted</location>
    </subcellularLocation>
</comment>
<protein>
    <recommendedName>
        <fullName evidence="4">Flagellar hook-associated protein 1</fullName>
    </recommendedName>
</protein>
<sequence length="617" mass="68455">MANIFSSLHIGMTGLDAAQTQITTTGHNITNADNEHYTRQRVVQSAREAFHDIPGDIGTGTQVDTVVRVHDEFTFARLRTSNINLESTEYKKKILEEISQRFPDLKSVGIGRDLQNYFNAWNNLASNPTEGSQKINLLNTASTLAKSINKAHDMLTKIQKDVDSQIEVTVNEINKYAKQIAQINKEIVRVESVGNTRANDLRDKRDQLELAMSKLVGMSVFKGELQGSNVDPTVTDMGTKHQINISGFNIVDGVTYHPLKIDKMNGNSDFKGVYFERDDGKKVDLNGRISGGKLGAALDLRGRKMDDSGEFQDGTIQKYIDNLNTFAKGIINETNNIYAKSAVENAVTDEIKGLSDSRTLMNFNNDIKHGSFDVVVYNNQGQEVARKTININASTSINDNTRGNSIVRDFNSDTDDNGDNNSLNDVDDYFQANYQYDAATGRGTFGVIPKKNAGEYSVAFVDKGTNFPGIIGLNRVFEGGEAKDMSVKSELMENPHKLKAYSNPTPGNNEVANDMVQMQYKKIIFYSDKHADKEESVEGYYRYITTDLASETQSNNDLNDANAAIHKVAMSEHQSVSGVNLNEELTNLIRFQSSYGAAAKIITTVEKMLDTLLMLKQ</sequence>
<evidence type="ECO:0000256" key="6">
    <source>
        <dbReference type="ARBA" id="ARBA00023143"/>
    </source>
</evidence>
<dbReference type="Proteomes" id="UP000502377">
    <property type="component" value="Chromosome"/>
</dbReference>
<evidence type="ECO:0000256" key="4">
    <source>
        <dbReference type="ARBA" id="ARBA00016244"/>
    </source>
</evidence>
<dbReference type="SUPFAM" id="SSF64518">
    <property type="entry name" value="Phase 1 flagellin"/>
    <property type="match status" value="1"/>
</dbReference>
<gene>
    <name evidence="9" type="primary">flgK</name>
    <name evidence="9" type="ORF">CRECT_1374</name>
</gene>
<dbReference type="InterPro" id="IPR010930">
    <property type="entry name" value="Flg_bb/hook_C_dom"/>
</dbReference>
<evidence type="ECO:0000256" key="2">
    <source>
        <dbReference type="ARBA" id="ARBA00004613"/>
    </source>
</evidence>
<keyword evidence="5" id="KW-0964">Secreted</keyword>
<dbReference type="AlphaFoldDB" id="A0A6G5QN44"/>
<dbReference type="PANTHER" id="PTHR30033:SF1">
    <property type="entry name" value="FLAGELLAR HOOK-ASSOCIATED PROTEIN 1"/>
    <property type="match status" value="1"/>
</dbReference>
<dbReference type="RefSeq" id="WP_002945032.1">
    <property type="nucleotide sequence ID" value="NZ_CAURIV010000004.1"/>
</dbReference>
<organism evidence="9 10">
    <name type="scientific">Campylobacter rectus</name>
    <name type="common">Wolinella recta</name>
    <dbReference type="NCBI Taxonomy" id="203"/>
    <lineage>
        <taxon>Bacteria</taxon>
        <taxon>Pseudomonadati</taxon>
        <taxon>Campylobacterota</taxon>
        <taxon>Epsilonproteobacteria</taxon>
        <taxon>Campylobacterales</taxon>
        <taxon>Campylobacteraceae</taxon>
        <taxon>Campylobacter</taxon>
    </lineage>
</organism>
<comment type="similarity">
    <text evidence="3">Belongs to the flagella basal body rod proteins family.</text>
</comment>
<dbReference type="NCBIfam" id="TIGR02492">
    <property type="entry name" value="flgK_ends"/>
    <property type="match status" value="1"/>
</dbReference>
<dbReference type="InterPro" id="IPR002371">
    <property type="entry name" value="FlgK"/>
</dbReference>
<dbReference type="Pfam" id="PF06429">
    <property type="entry name" value="Flg_bbr_C"/>
    <property type="match status" value="1"/>
</dbReference>
<keyword evidence="6" id="KW-0975">Bacterial flagellum</keyword>
<dbReference type="GO" id="GO:0005576">
    <property type="term" value="C:extracellular region"/>
    <property type="evidence" value="ECO:0007669"/>
    <property type="project" value="UniProtKB-SubCell"/>
</dbReference>
<dbReference type="GO" id="GO:0044780">
    <property type="term" value="P:bacterial-type flagellum assembly"/>
    <property type="evidence" value="ECO:0007669"/>
    <property type="project" value="InterPro"/>
</dbReference>
<dbReference type="KEGG" id="crx:CRECT_1374"/>
<dbReference type="Pfam" id="PF22638">
    <property type="entry name" value="FlgK_D1"/>
    <property type="match status" value="1"/>
</dbReference>
<dbReference type="GO" id="GO:0005198">
    <property type="term" value="F:structural molecule activity"/>
    <property type="evidence" value="ECO:0007669"/>
    <property type="project" value="InterPro"/>
</dbReference>
<evidence type="ECO:0000256" key="5">
    <source>
        <dbReference type="ARBA" id="ARBA00022525"/>
    </source>
</evidence>
<dbReference type="GO" id="GO:0009424">
    <property type="term" value="C:bacterial-type flagellum hook"/>
    <property type="evidence" value="ECO:0007669"/>
    <property type="project" value="InterPro"/>
</dbReference>
<dbReference type="InterPro" id="IPR053927">
    <property type="entry name" value="FlgK_helical"/>
</dbReference>
<evidence type="ECO:0000256" key="1">
    <source>
        <dbReference type="ARBA" id="ARBA00004365"/>
    </source>
</evidence>
<dbReference type="PRINTS" id="PR01005">
    <property type="entry name" value="FLGHOOKAP1"/>
</dbReference>
<keyword evidence="9" id="KW-0966">Cell projection</keyword>
<feature type="domain" description="Flagellar hook-associated protein FlgK helical" evidence="8">
    <location>
        <begin position="96"/>
        <end position="339"/>
    </location>
</feature>
<evidence type="ECO:0000259" key="7">
    <source>
        <dbReference type="Pfam" id="PF06429"/>
    </source>
</evidence>
<evidence type="ECO:0000313" key="10">
    <source>
        <dbReference type="Proteomes" id="UP000502377"/>
    </source>
</evidence>
<reference evidence="9 10" key="1">
    <citation type="submission" date="2016-07" db="EMBL/GenBank/DDBJ databases">
        <title>Comparative genomics of the Campylobacter concisus group.</title>
        <authorList>
            <person name="Miller W.G."/>
            <person name="Yee E."/>
            <person name="Chapman M.H."/>
            <person name="Huynh S."/>
            <person name="Bono J.L."/>
            <person name="On S.L.W."/>
            <person name="StLeger J."/>
            <person name="Foster G."/>
            <person name="Parker C.T."/>
        </authorList>
    </citation>
    <scope>NUCLEOTIDE SEQUENCE [LARGE SCALE GENOMIC DNA]</scope>
    <source>
        <strain evidence="9 10">ATCC 33238</strain>
    </source>
</reference>
<evidence type="ECO:0000313" key="9">
    <source>
        <dbReference type="EMBL" id="QCD47027.1"/>
    </source>
</evidence>
<dbReference type="EMBL" id="CP012543">
    <property type="protein sequence ID" value="QCD47027.1"/>
    <property type="molecule type" value="Genomic_DNA"/>
</dbReference>
<accession>A0A6G5QN44</accession>